<reference evidence="2" key="1">
    <citation type="submission" date="2017-01" db="EMBL/GenBank/DDBJ databases">
        <title>Genome Analysis of Deinococcus marmoris KOPRI26562.</title>
        <authorList>
            <person name="Kim J.H."/>
            <person name="Oh H.-M."/>
        </authorList>
    </citation>
    <scope>NUCLEOTIDE SEQUENCE [LARGE SCALE GENOMIC DNA]</scope>
    <source>
        <strain evidence="2">PAMC 26633</strain>
    </source>
</reference>
<evidence type="ECO:0000313" key="2">
    <source>
        <dbReference type="Proteomes" id="UP000214720"/>
    </source>
</evidence>
<evidence type="ECO:0000313" key="1">
    <source>
        <dbReference type="EMBL" id="OXC76760.1"/>
    </source>
</evidence>
<dbReference type="EMBL" id="MTHB01000117">
    <property type="protein sequence ID" value="OXC76760.1"/>
    <property type="molecule type" value="Genomic_DNA"/>
</dbReference>
<sequence>MLKSQERFLKPLAKPERKEFMRLMKILIDANEELKNISIEK</sequence>
<comment type="caution">
    <text evidence="1">The sequence shown here is derived from an EMBL/GenBank/DDBJ whole genome shotgun (WGS) entry which is preliminary data.</text>
</comment>
<accession>A0A226X190</accession>
<organism evidence="1 2">
    <name type="scientific">Caballeronia sordidicola</name>
    <name type="common">Burkholderia sordidicola</name>
    <dbReference type="NCBI Taxonomy" id="196367"/>
    <lineage>
        <taxon>Bacteria</taxon>
        <taxon>Pseudomonadati</taxon>
        <taxon>Pseudomonadota</taxon>
        <taxon>Betaproteobacteria</taxon>
        <taxon>Burkholderiales</taxon>
        <taxon>Burkholderiaceae</taxon>
        <taxon>Caballeronia</taxon>
    </lineage>
</organism>
<proteinExistence type="predicted"/>
<gene>
    <name evidence="1" type="ORF">BSU04_20150</name>
</gene>
<protein>
    <submittedName>
        <fullName evidence="1">Uncharacterized protein</fullName>
    </submittedName>
</protein>
<dbReference type="AlphaFoldDB" id="A0A226X190"/>
<dbReference type="Proteomes" id="UP000214720">
    <property type="component" value="Unassembled WGS sequence"/>
</dbReference>
<name>A0A226X190_CABSO</name>